<gene>
    <name evidence="2" type="ORF">CCAN11_2140004</name>
</gene>
<dbReference type="Proteomes" id="UP000039370">
    <property type="component" value="Unassembled WGS sequence"/>
</dbReference>
<dbReference type="AlphaFoldDB" id="A0A0B7IEP1"/>
<sequence length="77" mass="8734">MKNAKMNKKYLFAVIGFLGGVIFYLFDVMVSNSEFSSVAPTLSELLRNVDYVVLFLYGIIGFITLYILITTLNKLIK</sequence>
<keyword evidence="1" id="KW-0472">Membrane</keyword>
<keyword evidence="1" id="KW-1133">Transmembrane helix</keyword>
<proteinExistence type="predicted"/>
<organism evidence="2 3">
    <name type="scientific">Capnocytophaga canimorsus</name>
    <dbReference type="NCBI Taxonomy" id="28188"/>
    <lineage>
        <taxon>Bacteria</taxon>
        <taxon>Pseudomonadati</taxon>
        <taxon>Bacteroidota</taxon>
        <taxon>Flavobacteriia</taxon>
        <taxon>Flavobacteriales</taxon>
        <taxon>Flavobacteriaceae</taxon>
        <taxon>Capnocytophaga</taxon>
    </lineage>
</organism>
<evidence type="ECO:0000313" key="3">
    <source>
        <dbReference type="Proteomes" id="UP000039370"/>
    </source>
</evidence>
<feature type="transmembrane region" description="Helical" evidence="1">
    <location>
        <begin position="12"/>
        <end position="31"/>
    </location>
</feature>
<name>A0A0B7IEP1_9FLAO</name>
<reference evidence="3" key="1">
    <citation type="submission" date="2015-01" db="EMBL/GenBank/DDBJ databases">
        <authorList>
            <person name="MANFREDI Pablo"/>
        </authorList>
    </citation>
    <scope>NUCLEOTIDE SEQUENCE [LARGE SCALE GENOMIC DNA]</scope>
    <source>
        <strain evidence="3">Cc11</strain>
    </source>
</reference>
<keyword evidence="1" id="KW-0812">Transmembrane</keyword>
<feature type="transmembrane region" description="Helical" evidence="1">
    <location>
        <begin position="51"/>
        <end position="69"/>
    </location>
</feature>
<protein>
    <submittedName>
        <fullName evidence="2">Uncharacterized protein</fullName>
    </submittedName>
</protein>
<evidence type="ECO:0000256" key="1">
    <source>
        <dbReference type="SAM" id="Phobius"/>
    </source>
</evidence>
<dbReference type="EMBL" id="CDOK01000129">
    <property type="protein sequence ID" value="CEN50391.1"/>
    <property type="molecule type" value="Genomic_DNA"/>
</dbReference>
<evidence type="ECO:0000313" key="2">
    <source>
        <dbReference type="EMBL" id="CEN50391.1"/>
    </source>
</evidence>
<accession>A0A0B7IEP1</accession>